<reference evidence="9" key="1">
    <citation type="submission" date="2018-05" db="EMBL/GenBank/DDBJ databases">
        <authorList>
            <person name="Lanie J.A."/>
            <person name="Ng W.-L."/>
            <person name="Kazmierczak K.M."/>
            <person name="Andrzejewski T.M."/>
            <person name="Davidsen T.M."/>
            <person name="Wayne K.J."/>
            <person name="Tettelin H."/>
            <person name="Glass J.I."/>
            <person name="Rusch D."/>
            <person name="Podicherti R."/>
            <person name="Tsui H.-C.T."/>
            <person name="Winkler M.E."/>
        </authorList>
    </citation>
    <scope>NUCLEOTIDE SEQUENCE</scope>
</reference>
<dbReference type="Pfam" id="PF02770">
    <property type="entry name" value="Acyl-CoA_dh_M"/>
    <property type="match status" value="1"/>
</dbReference>
<keyword evidence="4" id="KW-0274">FAD</keyword>
<dbReference type="InterPro" id="IPR006091">
    <property type="entry name" value="Acyl-CoA_Oxase/DH_mid-dom"/>
</dbReference>
<protein>
    <recommendedName>
        <fullName evidence="10">Acyl-CoA dehydrogenase</fullName>
    </recommendedName>
</protein>
<keyword evidence="5" id="KW-0560">Oxidoreductase</keyword>
<dbReference type="Pfam" id="PF00441">
    <property type="entry name" value="Acyl-CoA_dh_1"/>
    <property type="match status" value="1"/>
</dbReference>
<dbReference type="SUPFAM" id="SSF56645">
    <property type="entry name" value="Acyl-CoA dehydrogenase NM domain-like"/>
    <property type="match status" value="1"/>
</dbReference>
<dbReference type="EMBL" id="UINC01004580">
    <property type="protein sequence ID" value="SVA15384.1"/>
    <property type="molecule type" value="Genomic_DNA"/>
</dbReference>
<dbReference type="Gene3D" id="1.20.140.10">
    <property type="entry name" value="Butyryl-CoA Dehydrogenase, subunit A, domain 3"/>
    <property type="match status" value="1"/>
</dbReference>
<evidence type="ECO:0000256" key="5">
    <source>
        <dbReference type="ARBA" id="ARBA00023002"/>
    </source>
</evidence>
<evidence type="ECO:0008006" key="10">
    <source>
        <dbReference type="Google" id="ProtNLM"/>
    </source>
</evidence>
<evidence type="ECO:0000256" key="2">
    <source>
        <dbReference type="ARBA" id="ARBA00009347"/>
    </source>
</evidence>
<feature type="domain" description="Acyl-CoA dehydrogenase/oxidase C-terminal" evidence="6">
    <location>
        <begin position="228"/>
        <end position="372"/>
    </location>
</feature>
<evidence type="ECO:0000259" key="8">
    <source>
        <dbReference type="Pfam" id="PF02771"/>
    </source>
</evidence>
<dbReference type="InterPro" id="IPR037069">
    <property type="entry name" value="AcylCoA_DH/ox_N_sf"/>
</dbReference>
<comment type="cofactor">
    <cofactor evidence="1">
        <name>FAD</name>
        <dbReference type="ChEBI" id="CHEBI:57692"/>
    </cofactor>
</comment>
<comment type="similarity">
    <text evidence="2">Belongs to the acyl-CoA dehydrogenase family.</text>
</comment>
<dbReference type="InterPro" id="IPR009100">
    <property type="entry name" value="AcylCoA_DH/oxidase_NM_dom_sf"/>
</dbReference>
<proteinExistence type="inferred from homology"/>
<dbReference type="Gene3D" id="2.40.110.10">
    <property type="entry name" value="Butyryl-CoA Dehydrogenase, subunit A, domain 2"/>
    <property type="match status" value="1"/>
</dbReference>
<gene>
    <name evidence="9" type="ORF">METZ01_LOCUS68238</name>
</gene>
<feature type="domain" description="Acyl-CoA oxidase/dehydrogenase middle" evidence="7">
    <location>
        <begin position="134"/>
        <end position="216"/>
    </location>
</feature>
<dbReference type="PANTHER" id="PTHR43884:SF20">
    <property type="entry name" value="ACYL-COA DEHYDROGENASE FADE28"/>
    <property type="match status" value="1"/>
</dbReference>
<name>A0A381THZ9_9ZZZZ</name>
<evidence type="ECO:0000256" key="1">
    <source>
        <dbReference type="ARBA" id="ARBA00001974"/>
    </source>
</evidence>
<dbReference type="InterPro" id="IPR036250">
    <property type="entry name" value="AcylCo_DH-like_C"/>
</dbReference>
<dbReference type="CDD" id="cd00567">
    <property type="entry name" value="ACAD"/>
    <property type="match status" value="1"/>
</dbReference>
<dbReference type="PANTHER" id="PTHR43884">
    <property type="entry name" value="ACYL-COA DEHYDROGENASE"/>
    <property type="match status" value="1"/>
</dbReference>
<feature type="domain" description="Acyl-CoA dehydrogenase/oxidase N-terminal" evidence="8">
    <location>
        <begin position="6"/>
        <end position="119"/>
    </location>
</feature>
<evidence type="ECO:0000259" key="7">
    <source>
        <dbReference type="Pfam" id="PF02770"/>
    </source>
</evidence>
<accession>A0A381THZ9</accession>
<dbReference type="InterPro" id="IPR046373">
    <property type="entry name" value="Acyl-CoA_Oxase/DH_mid-dom_sf"/>
</dbReference>
<dbReference type="GO" id="GO:0050660">
    <property type="term" value="F:flavin adenine dinucleotide binding"/>
    <property type="evidence" value="ECO:0007669"/>
    <property type="project" value="InterPro"/>
</dbReference>
<organism evidence="9">
    <name type="scientific">marine metagenome</name>
    <dbReference type="NCBI Taxonomy" id="408172"/>
    <lineage>
        <taxon>unclassified sequences</taxon>
        <taxon>metagenomes</taxon>
        <taxon>ecological metagenomes</taxon>
    </lineage>
</organism>
<keyword evidence="3" id="KW-0285">Flavoprotein</keyword>
<evidence type="ECO:0000256" key="3">
    <source>
        <dbReference type="ARBA" id="ARBA00022630"/>
    </source>
</evidence>
<dbReference type="SUPFAM" id="SSF47203">
    <property type="entry name" value="Acyl-CoA dehydrogenase C-terminal domain-like"/>
    <property type="match status" value="1"/>
</dbReference>
<dbReference type="InterPro" id="IPR009075">
    <property type="entry name" value="AcylCo_DH/oxidase_C"/>
</dbReference>
<dbReference type="GO" id="GO:0003995">
    <property type="term" value="F:acyl-CoA dehydrogenase activity"/>
    <property type="evidence" value="ECO:0007669"/>
    <property type="project" value="TreeGrafter"/>
</dbReference>
<dbReference type="Pfam" id="PF02771">
    <property type="entry name" value="Acyl-CoA_dh_N"/>
    <property type="match status" value="1"/>
</dbReference>
<sequence>MALLFNEEQQYLKDTAKEFVQKNAPINHFRELRDSEDEIGYSKELWKQMAELGWAGILISEEYGGSDFGMMGLGGVLEETGRCLVPSPLFSTALLGASLIEIGGSSDQKEALLTKIAKGNLTTAFALEEGPRHSPNKISTTATKKGGKFVLNGKKTFVLDGHCADLIIVAARTSGENEDQSGISLFLVDPDSKGSDRKRTQMVDSRNACDISFKNVEVEEKNLLGDLGAGFPVIEEVLERAQIGISAEMLGNALEAFDRTLEYLKERKQFGAVIGSFQALQHRAAIMFAEVELTKSSVMGALNAIDENSNDKARFASLAKFKAGETLHLVSSEAVQMHGGVGVTDEFDIGFFLKRSRVAEQIFGSSDYHLDRYATLSEY</sequence>
<dbReference type="InterPro" id="IPR013786">
    <property type="entry name" value="AcylCoA_DH/ox_N"/>
</dbReference>
<dbReference type="Gene3D" id="1.10.540.10">
    <property type="entry name" value="Acyl-CoA dehydrogenase/oxidase, N-terminal domain"/>
    <property type="match status" value="1"/>
</dbReference>
<evidence type="ECO:0000259" key="6">
    <source>
        <dbReference type="Pfam" id="PF00441"/>
    </source>
</evidence>
<dbReference type="AlphaFoldDB" id="A0A381THZ9"/>
<evidence type="ECO:0000313" key="9">
    <source>
        <dbReference type="EMBL" id="SVA15384.1"/>
    </source>
</evidence>
<evidence type="ECO:0000256" key="4">
    <source>
        <dbReference type="ARBA" id="ARBA00022827"/>
    </source>
</evidence>